<dbReference type="Proteomes" id="UP000198221">
    <property type="component" value="Chromosome I"/>
</dbReference>
<dbReference type="Pfam" id="PF10066">
    <property type="entry name" value="DUF2304"/>
    <property type="match status" value="1"/>
</dbReference>
<evidence type="ECO:0000313" key="2">
    <source>
        <dbReference type="EMBL" id="SCG38826.1"/>
    </source>
</evidence>
<feature type="transmembrane region" description="Helical" evidence="1">
    <location>
        <begin position="55"/>
        <end position="79"/>
    </location>
</feature>
<evidence type="ECO:0000313" key="3">
    <source>
        <dbReference type="Proteomes" id="UP000198221"/>
    </source>
</evidence>
<accession>A0A1C5GYG1</accession>
<name>A0A1C5GYG1_9ACTN</name>
<proteinExistence type="predicted"/>
<dbReference type="EMBL" id="LT607754">
    <property type="protein sequence ID" value="SCG38826.1"/>
    <property type="molecule type" value="Genomic_DNA"/>
</dbReference>
<dbReference type="InterPro" id="IPR019277">
    <property type="entry name" value="DUF2304"/>
</dbReference>
<organism evidence="2 3">
    <name type="scientific">Micromonospora inositola</name>
    <dbReference type="NCBI Taxonomy" id="47865"/>
    <lineage>
        <taxon>Bacteria</taxon>
        <taxon>Bacillati</taxon>
        <taxon>Actinomycetota</taxon>
        <taxon>Actinomycetes</taxon>
        <taxon>Micromonosporales</taxon>
        <taxon>Micromonosporaceae</taxon>
        <taxon>Micromonospora</taxon>
    </lineage>
</organism>
<sequence>MRLTLLTGATGLILLAIVVEMMRRRQLREKYAALWVAVALAALPLAFFPRLPDHLAGLLGVVNGVSLVLFSAVAFLLLITIHLSWELNRLEVKTRVLAEEVALLRAPSAVDGTADDLE</sequence>
<feature type="transmembrane region" description="Helical" evidence="1">
    <location>
        <begin position="31"/>
        <end position="49"/>
    </location>
</feature>
<keyword evidence="1" id="KW-0812">Transmembrane</keyword>
<reference evidence="3" key="1">
    <citation type="submission" date="2016-06" db="EMBL/GenBank/DDBJ databases">
        <authorList>
            <person name="Varghese N."/>
            <person name="Submissions Spin"/>
        </authorList>
    </citation>
    <scope>NUCLEOTIDE SEQUENCE [LARGE SCALE GENOMIC DNA]</scope>
    <source>
        <strain evidence="3">DSM 43819</strain>
    </source>
</reference>
<dbReference type="AlphaFoldDB" id="A0A1C5GYG1"/>
<dbReference type="RefSeq" id="WP_089010844.1">
    <property type="nucleotide sequence ID" value="NZ_LT607754.1"/>
</dbReference>
<dbReference type="OrthoDB" id="3261168at2"/>
<gene>
    <name evidence="2" type="ORF">GA0070613_0575</name>
</gene>
<keyword evidence="1" id="KW-0472">Membrane</keyword>
<evidence type="ECO:0008006" key="4">
    <source>
        <dbReference type="Google" id="ProtNLM"/>
    </source>
</evidence>
<keyword evidence="3" id="KW-1185">Reference proteome</keyword>
<evidence type="ECO:0000256" key="1">
    <source>
        <dbReference type="SAM" id="Phobius"/>
    </source>
</evidence>
<protein>
    <recommendedName>
        <fullName evidence="4">DUF2304 domain-containing protein</fullName>
    </recommendedName>
</protein>
<keyword evidence="1" id="KW-1133">Transmembrane helix</keyword>